<evidence type="ECO:0000256" key="3">
    <source>
        <dbReference type="SAM" id="MobiDB-lite"/>
    </source>
</evidence>
<dbReference type="Proteomes" id="UP001230654">
    <property type="component" value="Unassembled WGS sequence"/>
</dbReference>
<reference evidence="5 6" key="1">
    <citation type="submission" date="2023-07" db="EMBL/GenBank/DDBJ databases">
        <title>Comparative genomics of wheat-associated soil bacteria to identify genetic determinants of phenazine resistance.</title>
        <authorList>
            <person name="Mouncey N."/>
        </authorList>
    </citation>
    <scope>NUCLEOTIDE SEQUENCE [LARGE SCALE GENOMIC DNA]</scope>
    <source>
        <strain evidence="5 6">B2I6</strain>
    </source>
</reference>
<feature type="transmembrane region" description="Helical" evidence="4">
    <location>
        <begin position="92"/>
        <end position="112"/>
    </location>
</feature>
<evidence type="ECO:0000313" key="6">
    <source>
        <dbReference type="Proteomes" id="UP001230654"/>
    </source>
</evidence>
<keyword evidence="2" id="KW-0804">Transcription</keyword>
<protein>
    <recommendedName>
        <fullName evidence="7">Anti-sigma factor</fullName>
    </recommendedName>
</protein>
<keyword evidence="1" id="KW-0805">Transcription regulation</keyword>
<evidence type="ECO:0000256" key="2">
    <source>
        <dbReference type="ARBA" id="ARBA00023163"/>
    </source>
</evidence>
<name>A0ABU0NGI1_STRRH</name>
<feature type="region of interest" description="Disordered" evidence="3">
    <location>
        <begin position="117"/>
        <end position="140"/>
    </location>
</feature>
<keyword evidence="4" id="KW-1133">Transmembrane helix</keyword>
<keyword evidence="4" id="KW-0472">Membrane</keyword>
<accession>A0ABU0NGI1</accession>
<keyword evidence="4" id="KW-0812">Transmembrane</keyword>
<evidence type="ECO:0000313" key="5">
    <source>
        <dbReference type="EMBL" id="MDQ0578208.1"/>
    </source>
</evidence>
<evidence type="ECO:0000256" key="1">
    <source>
        <dbReference type="ARBA" id="ARBA00023015"/>
    </source>
</evidence>
<dbReference type="EMBL" id="JAUSWV010000001">
    <property type="protein sequence ID" value="MDQ0578208.1"/>
    <property type="molecule type" value="Genomic_DNA"/>
</dbReference>
<organism evidence="5 6">
    <name type="scientific">Streptomyces rishiriensis</name>
    <dbReference type="NCBI Taxonomy" id="68264"/>
    <lineage>
        <taxon>Bacteria</taxon>
        <taxon>Bacillati</taxon>
        <taxon>Actinomycetota</taxon>
        <taxon>Actinomycetes</taxon>
        <taxon>Kitasatosporales</taxon>
        <taxon>Streptomycetaceae</taxon>
        <taxon>Streptomyces</taxon>
    </lineage>
</organism>
<dbReference type="Gene3D" id="1.10.10.1320">
    <property type="entry name" value="Anti-sigma factor, zinc-finger domain"/>
    <property type="match status" value="1"/>
</dbReference>
<keyword evidence="6" id="KW-1185">Reference proteome</keyword>
<proteinExistence type="predicted"/>
<sequence length="236" mass="25080">MTTQEHSHDVLLGAHALGLLDADERARLEEQIEACEVCQVELADLRALEAELGEVPPEFFLDGPPEDGDLLLQRTLRQARQEHTVIQRRRTLVTGLVAAALAGVLLSGGYLAGQTHTSPDTLASRSAEDPGDATWTGSATDPATRATMKATLTPAAGWVRVDATVAGLQPGEKCRLIVLSTTGEREIAGSWVVADHQPTTQGDSQNLSGSAAIPIDHVKSLIVENDQGKHYVDVGV</sequence>
<dbReference type="InterPro" id="IPR041916">
    <property type="entry name" value="Anti_sigma_zinc_sf"/>
</dbReference>
<comment type="caution">
    <text evidence="5">The sequence shown here is derived from an EMBL/GenBank/DDBJ whole genome shotgun (WGS) entry which is preliminary data.</text>
</comment>
<dbReference type="RefSeq" id="WP_307160848.1">
    <property type="nucleotide sequence ID" value="NZ_JAUSWV010000001.1"/>
</dbReference>
<evidence type="ECO:0000256" key="4">
    <source>
        <dbReference type="SAM" id="Phobius"/>
    </source>
</evidence>
<evidence type="ECO:0008006" key="7">
    <source>
        <dbReference type="Google" id="ProtNLM"/>
    </source>
</evidence>
<gene>
    <name evidence="5" type="ORF">QF030_000386</name>
</gene>